<keyword evidence="4" id="KW-0143">Chaperone</keyword>
<dbReference type="Pfam" id="PF00226">
    <property type="entry name" value="DnaJ"/>
    <property type="match status" value="1"/>
</dbReference>
<feature type="transmembrane region" description="Helical" evidence="7">
    <location>
        <begin position="309"/>
        <end position="330"/>
    </location>
</feature>
<dbReference type="PRINTS" id="PR00625">
    <property type="entry name" value="JDOMAIN"/>
</dbReference>
<feature type="domain" description="J" evidence="8">
    <location>
        <begin position="51"/>
        <end position="112"/>
    </location>
</feature>
<dbReference type="InterPro" id="IPR018253">
    <property type="entry name" value="DnaJ_domain_CS"/>
</dbReference>
<reference evidence="9" key="1">
    <citation type="submission" date="2021-02" db="EMBL/GenBank/DDBJ databases">
        <authorList>
            <person name="Dougan E. K."/>
            <person name="Rhodes N."/>
            <person name="Thang M."/>
            <person name="Chan C."/>
        </authorList>
    </citation>
    <scope>NUCLEOTIDE SEQUENCE</scope>
</reference>
<dbReference type="AlphaFoldDB" id="A0A812WX69"/>
<evidence type="ECO:0000256" key="1">
    <source>
        <dbReference type="ARBA" id="ARBA00004635"/>
    </source>
</evidence>
<feature type="compositionally biased region" description="Basic and acidic residues" evidence="6">
    <location>
        <begin position="16"/>
        <end position="41"/>
    </location>
</feature>
<keyword evidence="3" id="KW-0564">Palmitate</keyword>
<evidence type="ECO:0000256" key="3">
    <source>
        <dbReference type="ARBA" id="ARBA00023139"/>
    </source>
</evidence>
<protein>
    <submittedName>
        <fullName evidence="9">DNAJ1 protein</fullName>
    </submittedName>
</protein>
<sequence length="451" mass="50299">ASSPTPARLPDSLEPEPDKAEETPAAKDPDDIRINVEEPKGRKSAAVRHRELYDLMKVEPDATEQDLRNAYKRRALALHPDKGGNEEDFKAMKYAYDVLTDPEKRTVYDLHGQEGLRQMEMAKQMEANGQFFAPIAMLLSLADGKRRLLAFLLLLLGLFFMLPFILITLKWDGSVGFHWTVALIPVWLVQLPICCIQQCVAPEPPEGDEEEWGEDERQNFKQQKKEARWIHCQGLVVLGLLLSFQILVLLRLEGDITASWFLVMLPGVLLEAWWLVLKVRISPIKWAMTDPVAAAEAHYAGSVWKSRKFWYFMFGFVQLGMMRLIALLLLAECADSGSMSWWVVPVPLYFSATFRILNAALACGSSSRPGSGIAMAAAGLAVAFWLTMLLLAIGKLDGGTYSAGLVFSPLFTLFAAVTCLVSILVGCWPRDHLEDMAKAMGEPIGRPAETE</sequence>
<feature type="transmembrane region" description="Helical" evidence="7">
    <location>
        <begin position="342"/>
        <end position="361"/>
    </location>
</feature>
<keyword evidence="7" id="KW-0812">Transmembrane</keyword>
<dbReference type="PANTHER" id="PTHR44027">
    <property type="entry name" value="DNAJ HOMOLOG SUBFAMILY C MEMBER 5 HOMOLOG"/>
    <property type="match status" value="1"/>
</dbReference>
<evidence type="ECO:0000256" key="4">
    <source>
        <dbReference type="ARBA" id="ARBA00023186"/>
    </source>
</evidence>
<dbReference type="GO" id="GO:0005737">
    <property type="term" value="C:cytoplasm"/>
    <property type="evidence" value="ECO:0007669"/>
    <property type="project" value="UniProtKB-ARBA"/>
</dbReference>
<feature type="transmembrane region" description="Helical" evidence="7">
    <location>
        <begin position="229"/>
        <end position="252"/>
    </location>
</feature>
<evidence type="ECO:0000256" key="6">
    <source>
        <dbReference type="SAM" id="MobiDB-lite"/>
    </source>
</evidence>
<keyword evidence="2 7" id="KW-0472">Membrane</keyword>
<comment type="subcellular location">
    <subcellularLocation>
        <location evidence="1">Membrane</location>
        <topology evidence="1">Lipid-anchor</topology>
    </subcellularLocation>
</comment>
<feature type="transmembrane region" description="Helical" evidence="7">
    <location>
        <begin position="405"/>
        <end position="428"/>
    </location>
</feature>
<dbReference type="GO" id="GO:0016020">
    <property type="term" value="C:membrane"/>
    <property type="evidence" value="ECO:0007669"/>
    <property type="project" value="UniProtKB-SubCell"/>
</dbReference>
<dbReference type="Gene3D" id="1.10.287.110">
    <property type="entry name" value="DnaJ domain"/>
    <property type="match status" value="1"/>
</dbReference>
<dbReference type="SUPFAM" id="SSF46565">
    <property type="entry name" value="Chaperone J-domain"/>
    <property type="match status" value="1"/>
</dbReference>
<dbReference type="CDD" id="cd06257">
    <property type="entry name" value="DnaJ"/>
    <property type="match status" value="1"/>
</dbReference>
<evidence type="ECO:0000259" key="8">
    <source>
        <dbReference type="PROSITE" id="PS50076"/>
    </source>
</evidence>
<feature type="transmembrane region" description="Helical" evidence="7">
    <location>
        <begin position="373"/>
        <end position="393"/>
    </location>
</feature>
<dbReference type="PROSITE" id="PS00636">
    <property type="entry name" value="DNAJ_1"/>
    <property type="match status" value="1"/>
</dbReference>
<dbReference type="PROSITE" id="PS50076">
    <property type="entry name" value="DNAJ_2"/>
    <property type="match status" value="1"/>
</dbReference>
<dbReference type="Proteomes" id="UP000649617">
    <property type="component" value="Unassembled WGS sequence"/>
</dbReference>
<dbReference type="Pfam" id="PF10269">
    <property type="entry name" value="Tmemb_185A"/>
    <property type="match status" value="1"/>
</dbReference>
<feature type="non-terminal residue" evidence="9">
    <location>
        <position position="1"/>
    </location>
</feature>
<dbReference type="InterPro" id="IPR051434">
    <property type="entry name" value="DnaJ_C_subfamily_member5"/>
</dbReference>
<accession>A0A812WX69</accession>
<evidence type="ECO:0000313" key="10">
    <source>
        <dbReference type="Proteomes" id="UP000649617"/>
    </source>
</evidence>
<dbReference type="EMBL" id="CAJNIZ010044573">
    <property type="protein sequence ID" value="CAE7693981.1"/>
    <property type="molecule type" value="Genomic_DNA"/>
</dbReference>
<dbReference type="InterPro" id="IPR036869">
    <property type="entry name" value="J_dom_sf"/>
</dbReference>
<feature type="region of interest" description="Disordered" evidence="6">
    <location>
        <begin position="1"/>
        <end position="45"/>
    </location>
</feature>
<dbReference type="InterPro" id="IPR019396">
    <property type="entry name" value="TM_Fragile-X-F-assoc"/>
</dbReference>
<dbReference type="InterPro" id="IPR001623">
    <property type="entry name" value="DnaJ_domain"/>
</dbReference>
<feature type="transmembrane region" description="Helical" evidence="7">
    <location>
        <begin position="148"/>
        <end position="169"/>
    </location>
</feature>
<evidence type="ECO:0000313" key="9">
    <source>
        <dbReference type="EMBL" id="CAE7693981.1"/>
    </source>
</evidence>
<dbReference type="SMART" id="SM00271">
    <property type="entry name" value="DnaJ"/>
    <property type="match status" value="1"/>
</dbReference>
<dbReference type="OrthoDB" id="445556at2759"/>
<dbReference type="PANTHER" id="PTHR44027:SF7">
    <property type="entry name" value="DNAJ HOMOLOG SUBFAMILY C MEMBER 5 HOMOLOG"/>
    <property type="match status" value="1"/>
</dbReference>
<evidence type="ECO:0000256" key="5">
    <source>
        <dbReference type="ARBA" id="ARBA00023288"/>
    </source>
</evidence>
<feature type="transmembrane region" description="Helical" evidence="7">
    <location>
        <begin position="258"/>
        <end position="277"/>
    </location>
</feature>
<keyword evidence="7" id="KW-1133">Transmembrane helix</keyword>
<keyword evidence="5" id="KW-0449">Lipoprotein</keyword>
<evidence type="ECO:0000256" key="2">
    <source>
        <dbReference type="ARBA" id="ARBA00023136"/>
    </source>
</evidence>
<gene>
    <name evidence="9" type="primary">DNAJ1</name>
    <name evidence="9" type="ORF">SPIL2461_LOCUS19451</name>
</gene>
<name>A0A812WX69_SYMPI</name>
<proteinExistence type="predicted"/>
<keyword evidence="10" id="KW-1185">Reference proteome</keyword>
<comment type="caution">
    <text evidence="9">The sequence shown here is derived from an EMBL/GenBank/DDBJ whole genome shotgun (WGS) entry which is preliminary data.</text>
</comment>
<organism evidence="9 10">
    <name type="scientific">Symbiodinium pilosum</name>
    <name type="common">Dinoflagellate</name>
    <dbReference type="NCBI Taxonomy" id="2952"/>
    <lineage>
        <taxon>Eukaryota</taxon>
        <taxon>Sar</taxon>
        <taxon>Alveolata</taxon>
        <taxon>Dinophyceae</taxon>
        <taxon>Suessiales</taxon>
        <taxon>Symbiodiniaceae</taxon>
        <taxon>Symbiodinium</taxon>
    </lineage>
</organism>
<evidence type="ECO:0000256" key="7">
    <source>
        <dbReference type="SAM" id="Phobius"/>
    </source>
</evidence>